<accession>A0A5M8PRJ4</accession>
<gene>
    <name evidence="1" type="ORF">FRX48_04887</name>
</gene>
<proteinExistence type="predicted"/>
<dbReference type="CDD" id="cd09917">
    <property type="entry name" value="F-box_SF"/>
    <property type="match status" value="1"/>
</dbReference>
<organism evidence="1 2">
    <name type="scientific">Lasallia pustulata</name>
    <dbReference type="NCBI Taxonomy" id="136370"/>
    <lineage>
        <taxon>Eukaryota</taxon>
        <taxon>Fungi</taxon>
        <taxon>Dikarya</taxon>
        <taxon>Ascomycota</taxon>
        <taxon>Pezizomycotina</taxon>
        <taxon>Lecanoromycetes</taxon>
        <taxon>OSLEUM clade</taxon>
        <taxon>Umbilicariomycetidae</taxon>
        <taxon>Umbilicariales</taxon>
        <taxon>Umbilicariaceae</taxon>
        <taxon>Lasallia</taxon>
    </lineage>
</organism>
<reference evidence="1 2" key="1">
    <citation type="submission" date="2019-09" db="EMBL/GenBank/DDBJ databases">
        <title>The hologenome of the rock-dwelling lichen Lasallia pustulata.</title>
        <authorList>
            <person name="Greshake Tzovaras B."/>
            <person name="Segers F."/>
            <person name="Bicker A."/>
            <person name="Dal Grande F."/>
            <person name="Otte J."/>
            <person name="Hankeln T."/>
            <person name="Schmitt I."/>
            <person name="Ebersberger I."/>
        </authorList>
    </citation>
    <scope>NUCLEOTIDE SEQUENCE [LARGE SCALE GENOMIC DNA]</scope>
    <source>
        <strain evidence="1">A1-1</strain>
    </source>
</reference>
<dbReference type="InterPro" id="IPR032675">
    <property type="entry name" value="LRR_dom_sf"/>
</dbReference>
<dbReference type="Gene3D" id="3.80.10.10">
    <property type="entry name" value="Ribonuclease Inhibitor"/>
    <property type="match status" value="1"/>
</dbReference>
<dbReference type="OrthoDB" id="5382749at2759"/>
<sequence length="555" mass="63235">MLLISDLIPEILELIFSHLCDDGFPRSSLLAASLANQRFRQIAKRFIFRSVTIPLTRGNSVRCPGATQYCAELIHFLRHDTSARSSVRNVTVPPQFVEQPICHPHLERLFVDLLSNLPHLRSIRLGSCKNITAPVLHAISQLGAQIALFVDIYDPTADDQSSLQGSASLRNLIVRVPWAGRFGSSVPKAMEIAHEVIIHSPNLRVLYLKFMTGATFGAFRTTPMQLDRCLNVPFKRDEFLPSLEELGLEGQINLPDIDWTIMEQNINWAQLQRLNLKIDDLAETFLTRYGDRLSNLRSLKLSTYRGVKDRSPRSVGLGVGKRRKVMAFIEARQFEVLEIMGFTRTVPVHAITNSGTVLQVLRLDLQMGPAVLNKDLALLDLEVFQTLNDSCPQIDCLGVNGSVEYGGISQPLLDMLASFEKLRHLELFVRTPDDFTSAITNRDAVSVFTRLRLHKRGYPLHSLSFFHFAEGVSRRWTLWAIADKTELTIKRYFPDNPESPYYEYQETWLREKLLEQLEKRVGHRRLKGKLAAEAREFDGFHWDDDAAMWIIPFGR</sequence>
<evidence type="ECO:0000313" key="1">
    <source>
        <dbReference type="EMBL" id="KAA6411607.1"/>
    </source>
</evidence>
<comment type="caution">
    <text evidence="1">The sequence shown here is derived from an EMBL/GenBank/DDBJ whole genome shotgun (WGS) entry which is preliminary data.</text>
</comment>
<dbReference type="AlphaFoldDB" id="A0A5M8PRJ4"/>
<dbReference type="SUPFAM" id="SSF52047">
    <property type="entry name" value="RNI-like"/>
    <property type="match status" value="1"/>
</dbReference>
<name>A0A5M8PRJ4_9LECA</name>
<dbReference type="Proteomes" id="UP000324767">
    <property type="component" value="Unassembled WGS sequence"/>
</dbReference>
<dbReference type="EMBL" id="VXIT01000007">
    <property type="protein sequence ID" value="KAA6411607.1"/>
    <property type="molecule type" value="Genomic_DNA"/>
</dbReference>
<evidence type="ECO:0000313" key="2">
    <source>
        <dbReference type="Proteomes" id="UP000324767"/>
    </source>
</evidence>
<evidence type="ECO:0008006" key="3">
    <source>
        <dbReference type="Google" id="ProtNLM"/>
    </source>
</evidence>
<protein>
    <recommendedName>
        <fullName evidence="3">F-box domain-containing protein</fullName>
    </recommendedName>
</protein>